<dbReference type="Gene3D" id="1.20.120.530">
    <property type="entry name" value="GntR ligand-binding domain-like"/>
    <property type="match status" value="1"/>
</dbReference>
<dbReference type="Pfam" id="PF00392">
    <property type="entry name" value="GntR"/>
    <property type="match status" value="1"/>
</dbReference>
<keyword evidence="6" id="KW-1185">Reference proteome</keyword>
<dbReference type="Pfam" id="PF07729">
    <property type="entry name" value="FCD"/>
    <property type="match status" value="1"/>
</dbReference>
<keyword evidence="2" id="KW-0238">DNA-binding</keyword>
<evidence type="ECO:0000313" key="5">
    <source>
        <dbReference type="EMBL" id="MTD56498.1"/>
    </source>
</evidence>
<dbReference type="Gene3D" id="1.10.10.10">
    <property type="entry name" value="Winged helix-like DNA-binding domain superfamily/Winged helix DNA-binding domain"/>
    <property type="match status" value="1"/>
</dbReference>
<proteinExistence type="predicted"/>
<sequence length="235" mass="25713">MAKRGGGESLGVLVYERLRSAILNGSELLPGQRLKPAEIGARYDVSVSVVREALGILAAKGLVRIDRNRGFHVVPLSLDVLEQLTEARLVTEGGALRLSVERGDVAWESAVLAAHHRLASEPIFHDGDPPVRNEDWARAHLDFHRTLIEGCDNAVLLDLALRLSDTAELYRAWAAAGGRETDRDVEGEHRALLDAALAHDADKAVKLFDDHITRTCQILTDYASTFGLADRKAED</sequence>
<protein>
    <submittedName>
        <fullName evidence="5">FCD domain-containing protein</fullName>
    </submittedName>
</protein>
<comment type="caution">
    <text evidence="5">The sequence shown here is derived from an EMBL/GenBank/DDBJ whole genome shotgun (WGS) entry which is preliminary data.</text>
</comment>
<dbReference type="Proteomes" id="UP000440096">
    <property type="component" value="Unassembled WGS sequence"/>
</dbReference>
<dbReference type="EMBL" id="WMBA01000035">
    <property type="protein sequence ID" value="MTD56498.1"/>
    <property type="molecule type" value="Genomic_DNA"/>
</dbReference>
<reference evidence="5 6" key="1">
    <citation type="submission" date="2019-11" db="EMBL/GenBank/DDBJ databases">
        <title>Draft genome of Amycolatopsis RM579.</title>
        <authorList>
            <person name="Duangmal K."/>
            <person name="Mingma R."/>
        </authorList>
    </citation>
    <scope>NUCLEOTIDE SEQUENCE [LARGE SCALE GENOMIC DNA]</scope>
    <source>
        <strain evidence="5 6">RM579</strain>
    </source>
</reference>
<dbReference type="PANTHER" id="PTHR43537:SF24">
    <property type="entry name" value="GLUCONATE OPERON TRANSCRIPTIONAL REPRESSOR"/>
    <property type="match status" value="1"/>
</dbReference>
<dbReference type="PROSITE" id="PS50949">
    <property type="entry name" value="HTH_GNTR"/>
    <property type="match status" value="1"/>
</dbReference>
<keyword evidence="1" id="KW-0805">Transcription regulation</keyword>
<accession>A0A6N7YX91</accession>
<dbReference type="GO" id="GO:0003677">
    <property type="term" value="F:DNA binding"/>
    <property type="evidence" value="ECO:0007669"/>
    <property type="project" value="UniProtKB-KW"/>
</dbReference>
<dbReference type="GO" id="GO:0003700">
    <property type="term" value="F:DNA-binding transcription factor activity"/>
    <property type="evidence" value="ECO:0007669"/>
    <property type="project" value="InterPro"/>
</dbReference>
<feature type="domain" description="HTH gntR-type" evidence="4">
    <location>
        <begin position="8"/>
        <end position="76"/>
    </location>
</feature>
<dbReference type="CDD" id="cd07377">
    <property type="entry name" value="WHTH_GntR"/>
    <property type="match status" value="1"/>
</dbReference>
<dbReference type="OrthoDB" id="8680240at2"/>
<evidence type="ECO:0000259" key="4">
    <source>
        <dbReference type="PROSITE" id="PS50949"/>
    </source>
</evidence>
<dbReference type="RefSeq" id="WP_154758663.1">
    <property type="nucleotide sequence ID" value="NZ_WMBA01000035.1"/>
</dbReference>
<dbReference type="SMART" id="SM00345">
    <property type="entry name" value="HTH_GNTR"/>
    <property type="match status" value="1"/>
</dbReference>
<evidence type="ECO:0000313" key="6">
    <source>
        <dbReference type="Proteomes" id="UP000440096"/>
    </source>
</evidence>
<dbReference type="InterPro" id="IPR000524">
    <property type="entry name" value="Tscrpt_reg_HTH_GntR"/>
</dbReference>
<dbReference type="InterPro" id="IPR008920">
    <property type="entry name" value="TF_FadR/GntR_C"/>
</dbReference>
<name>A0A6N7YX91_9PSEU</name>
<dbReference type="SUPFAM" id="SSF46785">
    <property type="entry name" value="Winged helix' DNA-binding domain"/>
    <property type="match status" value="1"/>
</dbReference>
<dbReference type="AlphaFoldDB" id="A0A6N7YX91"/>
<evidence type="ECO:0000256" key="2">
    <source>
        <dbReference type="ARBA" id="ARBA00023125"/>
    </source>
</evidence>
<gene>
    <name evidence="5" type="ORF">GKO32_21340</name>
</gene>
<dbReference type="SUPFAM" id="SSF48008">
    <property type="entry name" value="GntR ligand-binding domain-like"/>
    <property type="match status" value="1"/>
</dbReference>
<dbReference type="InterPro" id="IPR036388">
    <property type="entry name" value="WH-like_DNA-bd_sf"/>
</dbReference>
<dbReference type="InterPro" id="IPR036390">
    <property type="entry name" value="WH_DNA-bd_sf"/>
</dbReference>
<organism evidence="5 6">
    <name type="scientific">Amycolatopsis pithecellobii</name>
    <dbReference type="NCBI Taxonomy" id="664692"/>
    <lineage>
        <taxon>Bacteria</taxon>
        <taxon>Bacillati</taxon>
        <taxon>Actinomycetota</taxon>
        <taxon>Actinomycetes</taxon>
        <taxon>Pseudonocardiales</taxon>
        <taxon>Pseudonocardiaceae</taxon>
        <taxon>Amycolatopsis</taxon>
    </lineage>
</organism>
<dbReference type="InterPro" id="IPR011711">
    <property type="entry name" value="GntR_C"/>
</dbReference>
<dbReference type="SMART" id="SM00895">
    <property type="entry name" value="FCD"/>
    <property type="match status" value="1"/>
</dbReference>
<keyword evidence="3" id="KW-0804">Transcription</keyword>
<evidence type="ECO:0000256" key="3">
    <source>
        <dbReference type="ARBA" id="ARBA00023163"/>
    </source>
</evidence>
<dbReference type="PANTHER" id="PTHR43537">
    <property type="entry name" value="TRANSCRIPTIONAL REGULATOR, GNTR FAMILY"/>
    <property type="match status" value="1"/>
</dbReference>
<evidence type="ECO:0000256" key="1">
    <source>
        <dbReference type="ARBA" id="ARBA00023015"/>
    </source>
</evidence>